<feature type="domain" description="EGF-like" evidence="15">
    <location>
        <begin position="578"/>
        <end position="617"/>
    </location>
</feature>
<feature type="domain" description="EGF-like" evidence="15">
    <location>
        <begin position="706"/>
        <end position="744"/>
    </location>
</feature>
<dbReference type="EMBL" id="CP111022">
    <property type="protein sequence ID" value="WAR19053.1"/>
    <property type="molecule type" value="Genomic_DNA"/>
</dbReference>
<feature type="disulfide bond" evidence="12">
    <location>
        <begin position="628"/>
        <end position="645"/>
    </location>
</feature>
<evidence type="ECO:0000259" key="17">
    <source>
        <dbReference type="PROSITE" id="PS51220"/>
    </source>
</evidence>
<evidence type="ECO:0000256" key="12">
    <source>
        <dbReference type="PROSITE-ProRule" id="PRU00076"/>
    </source>
</evidence>
<dbReference type="Pfam" id="PF06119">
    <property type="entry name" value="NIDO"/>
    <property type="match status" value="1"/>
</dbReference>
<feature type="disulfide bond" evidence="12">
    <location>
        <begin position="671"/>
        <end position="688"/>
    </location>
</feature>
<feature type="repeat" description="LDL-receptor class B" evidence="13">
    <location>
        <begin position="994"/>
        <end position="1035"/>
    </location>
</feature>
<feature type="disulfide bond" evidence="12">
    <location>
        <begin position="869"/>
        <end position="886"/>
    </location>
</feature>
<dbReference type="PANTHER" id="PTHR46513">
    <property type="entry name" value="VITELLOGENIN RECEPTOR-LIKE PROTEIN-RELATED-RELATED"/>
    <property type="match status" value="1"/>
</dbReference>
<dbReference type="InterPro" id="IPR011042">
    <property type="entry name" value="6-blade_b-propeller_TolB-like"/>
</dbReference>
<keyword evidence="3" id="KW-0272">Extracellular matrix</keyword>
<dbReference type="InterPro" id="IPR000742">
    <property type="entry name" value="EGF"/>
</dbReference>
<dbReference type="PROSITE" id="PS50993">
    <property type="entry name" value="NIDOGEN_G2"/>
    <property type="match status" value="1"/>
</dbReference>
<dbReference type="Pfam" id="PF12947">
    <property type="entry name" value="EGF_3"/>
    <property type="match status" value="3"/>
</dbReference>
<dbReference type="InterPro" id="IPR006605">
    <property type="entry name" value="G2_nidogen/fibulin_G2F"/>
</dbReference>
<keyword evidence="8" id="KW-0084">Basement membrane</keyword>
<proteinExistence type="predicted"/>
<dbReference type="SUPFAM" id="SSF57196">
    <property type="entry name" value="EGF/Laminin"/>
    <property type="match status" value="1"/>
</dbReference>
<dbReference type="SMART" id="SM00181">
    <property type="entry name" value="EGF"/>
    <property type="match status" value="12"/>
</dbReference>
<dbReference type="PROSITE" id="PS01186">
    <property type="entry name" value="EGF_2"/>
    <property type="match status" value="7"/>
</dbReference>
<dbReference type="PROSITE" id="PS51220">
    <property type="entry name" value="NIDO"/>
    <property type="match status" value="1"/>
</dbReference>
<dbReference type="InterPro" id="IPR024731">
    <property type="entry name" value="NELL2-like_EGF"/>
</dbReference>
<sequence length="1260" mass="138341">MGASVCALGLLIWACLGLVAPVPLRLFYPYGSSRGDETLSNEDDISSPEVQLTTPIHYYDGFYTSIYVNSNGHVTFESELPVIQPNMVLPMGREFRLIAAFFADVDLTQGGNVFYRETNEEALLQRAGADVQGHFSQFPDFEPLGLFIATWDKVLPHKPESALTNTFQIVIASDELNSFVIFNYLDEGVMWTKSVGKWAEYNRPDPPAQAGFDSGSSLSYTLPKSGEPQVTRLASASNVNVPGVWMFHVGNTKGSNVGGPDLNTGDVVIYQPELDQGTCAGGGSQECHEDAMCDDHETGYCCHCVPPSYGNGQHCIQPTAPQRLNGKISGQINGTELGNLDMHTFVVTTDGRAYTAFSRIPEELSTPLMTLNTIGGVIGWIFALRGGPGAKNGYMYTGGNMNRTARITYRDGGEVTINQRFLGHNVLNSIRLETSISGTVPTLPKADRITVDDYNEEYRRVGRGRIQSTSERTFRVNEIAHRYTWDQTITYEECEHAPVDAEGNYMRLGVTRNFINYDPQERVVRHASSNKVALMSGADPCQEGAKSCDQNAECIPEADTFRCKCRTGFLGDGFSCQDLDECTILSACDQNAVCTNVPGSFRCQCVYGFTGDGRTCTREVQLCGDAICDDNARCVFNDVENKPMCECKTGYRMDGDSCRAISFDCSELDICGDNAECVYSETEGGYVCECVEGFSGDGLDCGSTVIATGCEDCDINARCVTDVDSLTYRCQCREGYRGTGYTCTREYIECLFDQSAQAYQCVCQAGYRGDGTYCSAYDCRESDICHVNAACAQNTDGQYLCVCNPGYSGDGRRCEAAGCNVLNDCDVNARCGPDPRDTRRYICRCNAGYTGDGKACIRRVVPCNEVNKCSEDGQCLYDPSVEGYQCRCNRGFEGDGFTCRSRGVDCQRRPGLCNENADCILNLDAFMCVCRLGFRGDGNSCEPVRNENNYLLFSRGYSIHKVPYYQNGDVSDGSRVLYLPDELAVGVATDCLDGKFYWTDVSRGQISRADIDGFNKERVMDGFSSPEGIAVDFVGRTLYVTDSGLDVVAVVNINGTYRKTLISDNMRDPRGIVVDPHRGVMYWADWFRNAPTIERANMDGSDRAQFVTTDLGLPNGLTLDTYTQQLCWADAGVKKIECVRTDGIGRRVVTEEAQYPFDITFYGNMLYYSDWTVDGISSVDVNSGEAGDVLTLPVGGNGRLYGLTSIGEFCPRITNACFRNNGGCRYLCLPTPNGGRTCACPDDVDELTCAEIGIVTKRKK</sequence>
<evidence type="ECO:0000256" key="4">
    <source>
        <dbReference type="ARBA" id="ARBA00022536"/>
    </source>
</evidence>
<dbReference type="InterPro" id="IPR000033">
    <property type="entry name" value="LDLR_classB_rpt"/>
</dbReference>
<feature type="domain" description="EGF-like" evidence="15">
    <location>
        <begin position="619"/>
        <end position="659"/>
    </location>
</feature>
<keyword evidence="10 12" id="KW-1015">Disulfide bond</keyword>
<evidence type="ECO:0000256" key="10">
    <source>
        <dbReference type="ARBA" id="ARBA00023157"/>
    </source>
</evidence>
<name>A0ABY7FA58_MYAAR</name>
<keyword evidence="2" id="KW-0964">Secreted</keyword>
<dbReference type="InterPro" id="IPR001881">
    <property type="entry name" value="EGF-like_Ca-bd_dom"/>
</dbReference>
<keyword evidence="9" id="KW-0130">Cell adhesion</keyword>
<evidence type="ECO:0000256" key="11">
    <source>
        <dbReference type="ARBA" id="ARBA00023180"/>
    </source>
</evidence>
<dbReference type="Pfam" id="PF07474">
    <property type="entry name" value="G2F"/>
    <property type="match status" value="1"/>
</dbReference>
<dbReference type="PANTHER" id="PTHR46513:SF13">
    <property type="entry name" value="EGF-LIKE DOMAIN-CONTAINING PROTEIN"/>
    <property type="match status" value="1"/>
</dbReference>
<keyword evidence="5 14" id="KW-0732">Signal</keyword>
<evidence type="ECO:0000256" key="9">
    <source>
        <dbReference type="ARBA" id="ARBA00022889"/>
    </source>
</evidence>
<feature type="repeat" description="LDL-receptor class B" evidence="13">
    <location>
        <begin position="1036"/>
        <end position="1078"/>
    </location>
</feature>
<feature type="domain" description="EGF-like" evidence="15">
    <location>
        <begin position="661"/>
        <end position="702"/>
    </location>
</feature>
<dbReference type="Pfam" id="PF00058">
    <property type="entry name" value="Ldl_recept_b"/>
    <property type="match status" value="3"/>
</dbReference>
<dbReference type="PROSITE" id="PS01187">
    <property type="entry name" value="EGF_CA"/>
    <property type="match status" value="1"/>
</dbReference>
<dbReference type="Gene3D" id="2.120.10.30">
    <property type="entry name" value="TolB, C-terminal domain"/>
    <property type="match status" value="1"/>
</dbReference>
<feature type="domain" description="EGF-like" evidence="15">
    <location>
        <begin position="537"/>
        <end position="575"/>
    </location>
</feature>
<dbReference type="Gene3D" id="2.10.25.10">
    <property type="entry name" value="Laminin"/>
    <property type="match status" value="9"/>
</dbReference>
<keyword evidence="4 12" id="KW-0245">EGF-like domain</keyword>
<evidence type="ECO:0000256" key="6">
    <source>
        <dbReference type="ARBA" id="ARBA00022737"/>
    </source>
</evidence>
<dbReference type="PROSITE" id="PS00010">
    <property type="entry name" value="ASX_HYDROXYL"/>
    <property type="match status" value="1"/>
</dbReference>
<dbReference type="InterPro" id="IPR009030">
    <property type="entry name" value="Growth_fac_rcpt_cys_sf"/>
</dbReference>
<dbReference type="InterPro" id="IPR003886">
    <property type="entry name" value="NIDO_dom"/>
</dbReference>
<dbReference type="InterPro" id="IPR009017">
    <property type="entry name" value="GFP"/>
</dbReference>
<reference evidence="18" key="1">
    <citation type="submission" date="2022-11" db="EMBL/GenBank/DDBJ databases">
        <title>Centuries of genome instability and evolution in soft-shell clam transmissible cancer (bioRxiv).</title>
        <authorList>
            <person name="Hart S.F.M."/>
            <person name="Yonemitsu M.A."/>
            <person name="Giersch R.M."/>
            <person name="Beal B.F."/>
            <person name="Arriagada G."/>
            <person name="Davis B.W."/>
            <person name="Ostrander E.A."/>
            <person name="Goff S.P."/>
            <person name="Metzger M.J."/>
        </authorList>
    </citation>
    <scope>NUCLEOTIDE SEQUENCE</scope>
    <source>
        <strain evidence="18">MELC-2E11</strain>
        <tissue evidence="18">Siphon/mantle</tissue>
    </source>
</reference>
<feature type="domain" description="NIDO" evidence="17">
    <location>
        <begin position="100"/>
        <end position="252"/>
    </location>
</feature>
<dbReference type="PROSITE" id="PS51120">
    <property type="entry name" value="LDLRB"/>
    <property type="match status" value="3"/>
</dbReference>
<dbReference type="PROSITE" id="PS50026">
    <property type="entry name" value="EGF_3"/>
    <property type="match status" value="8"/>
</dbReference>
<evidence type="ECO:0000256" key="7">
    <source>
        <dbReference type="ARBA" id="ARBA00022837"/>
    </source>
</evidence>
<evidence type="ECO:0000256" key="8">
    <source>
        <dbReference type="ARBA" id="ARBA00022869"/>
    </source>
</evidence>
<feature type="disulfide bond" evidence="12">
    <location>
        <begin position="713"/>
        <end position="730"/>
    </location>
</feature>
<dbReference type="SUPFAM" id="SSF63825">
    <property type="entry name" value="YWTD domain"/>
    <property type="match status" value="1"/>
</dbReference>
<comment type="caution">
    <text evidence="12">Lacks conserved residue(s) required for the propagation of feature annotation.</text>
</comment>
<accession>A0ABY7FA58</accession>
<evidence type="ECO:0000256" key="14">
    <source>
        <dbReference type="SAM" id="SignalP"/>
    </source>
</evidence>
<evidence type="ECO:0000256" key="2">
    <source>
        <dbReference type="ARBA" id="ARBA00022525"/>
    </source>
</evidence>
<feature type="domain" description="EGF-like" evidence="15">
    <location>
        <begin position="859"/>
        <end position="898"/>
    </location>
</feature>
<evidence type="ECO:0000313" key="18">
    <source>
        <dbReference type="EMBL" id="WAR19053.1"/>
    </source>
</evidence>
<evidence type="ECO:0000256" key="13">
    <source>
        <dbReference type="PROSITE-ProRule" id="PRU00461"/>
    </source>
</evidence>
<evidence type="ECO:0000259" key="16">
    <source>
        <dbReference type="PROSITE" id="PS50993"/>
    </source>
</evidence>
<dbReference type="SMART" id="SM00179">
    <property type="entry name" value="EGF_CA"/>
    <property type="match status" value="6"/>
</dbReference>
<evidence type="ECO:0000313" key="19">
    <source>
        <dbReference type="Proteomes" id="UP001164746"/>
    </source>
</evidence>
<feature type="domain" description="Nidogen G2 beta-barrel" evidence="16">
    <location>
        <begin position="320"/>
        <end position="542"/>
    </location>
</feature>
<feature type="domain" description="EGF-like" evidence="15">
    <location>
        <begin position="775"/>
        <end position="815"/>
    </location>
</feature>
<gene>
    <name evidence="18" type="ORF">MAR_000891</name>
</gene>
<dbReference type="InterPro" id="IPR050778">
    <property type="entry name" value="Cueball_EGF_LRP_Nidogen"/>
</dbReference>
<feature type="chain" id="PRO_5046644075" evidence="14">
    <location>
        <begin position="22"/>
        <end position="1260"/>
    </location>
</feature>
<evidence type="ECO:0000256" key="5">
    <source>
        <dbReference type="ARBA" id="ARBA00022729"/>
    </source>
</evidence>
<dbReference type="SMART" id="SM00539">
    <property type="entry name" value="NIDO"/>
    <property type="match status" value="1"/>
</dbReference>
<dbReference type="SMART" id="SM00682">
    <property type="entry name" value="G2F"/>
    <property type="match status" value="1"/>
</dbReference>
<dbReference type="SMART" id="SM00135">
    <property type="entry name" value="LY"/>
    <property type="match status" value="5"/>
</dbReference>
<feature type="repeat" description="LDL-receptor class B" evidence="13">
    <location>
        <begin position="1079"/>
        <end position="1123"/>
    </location>
</feature>
<feature type="signal peptide" evidence="14">
    <location>
        <begin position="1"/>
        <end position="21"/>
    </location>
</feature>
<feature type="domain" description="EGF-like" evidence="15">
    <location>
        <begin position="902"/>
        <end position="942"/>
    </location>
</feature>
<dbReference type="Pfam" id="PF12946">
    <property type="entry name" value="EGF_MSP1_1"/>
    <property type="match status" value="1"/>
</dbReference>
<keyword evidence="7" id="KW-0106">Calcium</keyword>
<protein>
    <submittedName>
        <fullName evidence="18">NDG-like protein</fullName>
    </submittedName>
</protein>
<dbReference type="SUPFAM" id="SSF54511">
    <property type="entry name" value="GFP-like"/>
    <property type="match status" value="1"/>
</dbReference>
<dbReference type="InterPro" id="IPR000152">
    <property type="entry name" value="EGF-type_Asp/Asn_hydroxyl_site"/>
</dbReference>
<keyword evidence="19" id="KW-1185">Reference proteome</keyword>
<organism evidence="18 19">
    <name type="scientific">Mya arenaria</name>
    <name type="common">Soft-shell clam</name>
    <dbReference type="NCBI Taxonomy" id="6604"/>
    <lineage>
        <taxon>Eukaryota</taxon>
        <taxon>Metazoa</taxon>
        <taxon>Spiralia</taxon>
        <taxon>Lophotrochozoa</taxon>
        <taxon>Mollusca</taxon>
        <taxon>Bivalvia</taxon>
        <taxon>Autobranchia</taxon>
        <taxon>Heteroconchia</taxon>
        <taxon>Euheterodonta</taxon>
        <taxon>Imparidentia</taxon>
        <taxon>Neoheterodontei</taxon>
        <taxon>Myida</taxon>
        <taxon>Myoidea</taxon>
        <taxon>Myidae</taxon>
        <taxon>Mya</taxon>
    </lineage>
</organism>
<dbReference type="Proteomes" id="UP001164746">
    <property type="component" value="Chromosome 11"/>
</dbReference>
<evidence type="ECO:0000256" key="3">
    <source>
        <dbReference type="ARBA" id="ARBA00022530"/>
    </source>
</evidence>
<dbReference type="InterPro" id="IPR018097">
    <property type="entry name" value="EGF_Ca-bd_CS"/>
</dbReference>
<dbReference type="CDD" id="cd00054">
    <property type="entry name" value="EGF_CA"/>
    <property type="match status" value="3"/>
</dbReference>
<comment type="subcellular location">
    <subcellularLocation>
        <location evidence="1">Secreted</location>
        <location evidence="1">Extracellular space</location>
        <location evidence="1">Extracellular matrix</location>
        <location evidence="1">Basement membrane</location>
    </subcellularLocation>
</comment>
<evidence type="ECO:0000256" key="1">
    <source>
        <dbReference type="ARBA" id="ARBA00004302"/>
    </source>
</evidence>
<dbReference type="Gene3D" id="2.40.155.10">
    <property type="entry name" value="Green fluorescent protein"/>
    <property type="match status" value="1"/>
</dbReference>
<dbReference type="InterPro" id="IPR024730">
    <property type="entry name" value="MSP1_EGF_1"/>
</dbReference>
<evidence type="ECO:0000259" key="15">
    <source>
        <dbReference type="PROSITE" id="PS50026"/>
    </source>
</evidence>
<dbReference type="SUPFAM" id="SSF57184">
    <property type="entry name" value="Growth factor receptor domain"/>
    <property type="match status" value="2"/>
</dbReference>
<keyword evidence="11" id="KW-0325">Glycoprotein</keyword>
<keyword evidence="6" id="KW-0677">Repeat</keyword>